<feature type="transmembrane region" description="Helical" evidence="5">
    <location>
        <begin position="126"/>
        <end position="144"/>
    </location>
</feature>
<feature type="domain" description="Histidine kinase/HSP90-like ATPase" evidence="6">
    <location>
        <begin position="298"/>
        <end position="382"/>
    </location>
</feature>
<organism evidence="8 9">
    <name type="scientific">Dokdonella fugitiva</name>
    <dbReference type="NCBI Taxonomy" id="328517"/>
    <lineage>
        <taxon>Bacteria</taxon>
        <taxon>Pseudomonadati</taxon>
        <taxon>Pseudomonadota</taxon>
        <taxon>Gammaproteobacteria</taxon>
        <taxon>Lysobacterales</taxon>
        <taxon>Rhodanobacteraceae</taxon>
        <taxon>Dokdonella</taxon>
    </lineage>
</organism>
<evidence type="ECO:0000313" key="9">
    <source>
        <dbReference type="Proteomes" id="UP000294862"/>
    </source>
</evidence>
<dbReference type="Gene3D" id="1.20.5.1930">
    <property type="match status" value="1"/>
</dbReference>
<dbReference type="Pfam" id="PF07730">
    <property type="entry name" value="HisKA_3"/>
    <property type="match status" value="1"/>
</dbReference>
<keyword evidence="5" id="KW-0472">Membrane</keyword>
<keyword evidence="1" id="KW-0808">Transferase</keyword>
<evidence type="ECO:0000259" key="6">
    <source>
        <dbReference type="Pfam" id="PF02518"/>
    </source>
</evidence>
<keyword evidence="9" id="KW-1185">Reference proteome</keyword>
<keyword evidence="2 8" id="KW-0418">Kinase</keyword>
<accession>A0A4R2I4M2</accession>
<dbReference type="CDD" id="cd16917">
    <property type="entry name" value="HATPase_UhpB-NarQ-NarX-like"/>
    <property type="match status" value="1"/>
</dbReference>
<protein>
    <submittedName>
        <fullName evidence="8">Two-component system sensor histidine kinase DesK</fullName>
    </submittedName>
</protein>
<comment type="caution">
    <text evidence="8">The sequence shown here is derived from an EMBL/GenBank/DDBJ whole genome shotgun (WGS) entry which is preliminary data.</text>
</comment>
<evidence type="ECO:0000256" key="1">
    <source>
        <dbReference type="ARBA" id="ARBA00022679"/>
    </source>
</evidence>
<evidence type="ECO:0000256" key="5">
    <source>
        <dbReference type="SAM" id="Phobius"/>
    </source>
</evidence>
<reference evidence="8 9" key="1">
    <citation type="journal article" date="2015" name="Stand. Genomic Sci.">
        <title>Genomic Encyclopedia of Bacterial and Archaeal Type Strains, Phase III: the genomes of soil and plant-associated and newly described type strains.</title>
        <authorList>
            <person name="Whitman W.B."/>
            <person name="Woyke T."/>
            <person name="Klenk H.P."/>
            <person name="Zhou Y."/>
            <person name="Lilburn T.G."/>
            <person name="Beck B.J."/>
            <person name="De Vos P."/>
            <person name="Vandamme P."/>
            <person name="Eisen J.A."/>
            <person name="Garrity G."/>
            <person name="Hugenholtz P."/>
            <person name="Kyrpides N.C."/>
        </authorList>
    </citation>
    <scope>NUCLEOTIDE SEQUENCE [LARGE SCALE GENOMIC DNA]</scope>
    <source>
        <strain evidence="8 9">A3</strain>
    </source>
</reference>
<dbReference type="PANTHER" id="PTHR24421">
    <property type="entry name" value="NITRATE/NITRITE SENSOR PROTEIN NARX-RELATED"/>
    <property type="match status" value="1"/>
</dbReference>
<dbReference type="GO" id="GO:0046983">
    <property type="term" value="F:protein dimerization activity"/>
    <property type="evidence" value="ECO:0007669"/>
    <property type="project" value="InterPro"/>
</dbReference>
<feature type="coiled-coil region" evidence="4">
    <location>
        <begin position="224"/>
        <end position="251"/>
    </location>
</feature>
<evidence type="ECO:0000259" key="7">
    <source>
        <dbReference type="Pfam" id="PF07730"/>
    </source>
</evidence>
<feature type="transmembrane region" description="Helical" evidence="5">
    <location>
        <begin position="150"/>
        <end position="168"/>
    </location>
</feature>
<dbReference type="GO" id="GO:0016020">
    <property type="term" value="C:membrane"/>
    <property type="evidence" value="ECO:0007669"/>
    <property type="project" value="InterPro"/>
</dbReference>
<dbReference type="SUPFAM" id="SSF55874">
    <property type="entry name" value="ATPase domain of HSP90 chaperone/DNA topoisomerase II/histidine kinase"/>
    <property type="match status" value="1"/>
</dbReference>
<dbReference type="Proteomes" id="UP000294862">
    <property type="component" value="Unassembled WGS sequence"/>
</dbReference>
<feature type="domain" description="Signal transduction histidine kinase subgroup 3 dimerisation and phosphoacceptor" evidence="7">
    <location>
        <begin position="197"/>
        <end position="263"/>
    </location>
</feature>
<dbReference type="Pfam" id="PF02518">
    <property type="entry name" value="HATPase_c"/>
    <property type="match status" value="1"/>
</dbReference>
<dbReference type="GO" id="GO:0000155">
    <property type="term" value="F:phosphorelay sensor kinase activity"/>
    <property type="evidence" value="ECO:0007669"/>
    <property type="project" value="InterPro"/>
</dbReference>
<evidence type="ECO:0000313" key="8">
    <source>
        <dbReference type="EMBL" id="TCO38736.1"/>
    </source>
</evidence>
<dbReference type="InterPro" id="IPR050482">
    <property type="entry name" value="Sensor_HK_TwoCompSys"/>
</dbReference>
<keyword evidence="5" id="KW-0812">Transmembrane</keyword>
<keyword evidence="3" id="KW-0902">Two-component regulatory system</keyword>
<evidence type="ECO:0000256" key="3">
    <source>
        <dbReference type="ARBA" id="ARBA00023012"/>
    </source>
</evidence>
<dbReference type="AlphaFoldDB" id="A0A4R2I4M2"/>
<proteinExistence type="predicted"/>
<gene>
    <name evidence="8" type="ORF">EV148_10720</name>
</gene>
<evidence type="ECO:0000256" key="2">
    <source>
        <dbReference type="ARBA" id="ARBA00022777"/>
    </source>
</evidence>
<dbReference type="PANTHER" id="PTHR24421:SF63">
    <property type="entry name" value="SENSOR HISTIDINE KINASE DESK"/>
    <property type="match status" value="1"/>
</dbReference>
<dbReference type="InterPro" id="IPR003594">
    <property type="entry name" value="HATPase_dom"/>
</dbReference>
<dbReference type="InterPro" id="IPR011712">
    <property type="entry name" value="Sig_transdc_His_kin_sub3_dim/P"/>
</dbReference>
<dbReference type="InterPro" id="IPR036890">
    <property type="entry name" value="HATPase_C_sf"/>
</dbReference>
<dbReference type="Gene3D" id="3.30.565.10">
    <property type="entry name" value="Histidine kinase-like ATPase, C-terminal domain"/>
    <property type="match status" value="1"/>
</dbReference>
<evidence type="ECO:0000256" key="4">
    <source>
        <dbReference type="SAM" id="Coils"/>
    </source>
</evidence>
<dbReference type="EMBL" id="SLWQ01000007">
    <property type="protein sequence ID" value="TCO38736.1"/>
    <property type="molecule type" value="Genomic_DNA"/>
</dbReference>
<feature type="transmembrane region" description="Helical" evidence="5">
    <location>
        <begin position="86"/>
        <end position="114"/>
    </location>
</feature>
<sequence>MAGDRWRAGGTMTRKATLEWFRMRLSPDLAEQGWAPLWSLLYLGFLFLNYNGRPTSTWLPPTVLSVCVFLPLYFRALQVCGRRRLYYGAAIALLGYALIAVNTGANTYLIYAGACASAAGISLRRLIEIIAGALVVFSLELWLLGWPGEYIALSVTITAMVGLAISAANHFHHEKRLRLAELKLSHDEVRRLAALAERERIGRDLHDLLGHTLSLITLKSELAVKLFERDAQAARREIADVERVARDALGQVRRAVTGIRTAGLSAELASARLLLESSDVRLEYELAEAPLPAEIETVLALTVREAVTNIQRHAHATRARVQVGVEDGVAHLEISDDGIGATIVPGNGLGGMRERLALLDGRLEIQSVRGRGTRVAASVPLPPAAAGSMAPATAT</sequence>
<keyword evidence="5" id="KW-1133">Transmembrane helix</keyword>
<feature type="transmembrane region" description="Helical" evidence="5">
    <location>
        <begin position="57"/>
        <end position="74"/>
    </location>
</feature>
<keyword evidence="4" id="KW-0175">Coiled coil</keyword>
<name>A0A4R2I4M2_9GAMM</name>